<accession>A0A8S1FC19</accession>
<dbReference type="Gene3D" id="1.25.40.90">
    <property type="match status" value="1"/>
</dbReference>
<dbReference type="OrthoDB" id="10068368at2759"/>
<organism evidence="11 12">
    <name type="scientific">Caenorhabditis bovis</name>
    <dbReference type="NCBI Taxonomy" id="2654633"/>
    <lineage>
        <taxon>Eukaryota</taxon>
        <taxon>Metazoa</taxon>
        <taxon>Ecdysozoa</taxon>
        <taxon>Nematoda</taxon>
        <taxon>Chromadorea</taxon>
        <taxon>Rhabditida</taxon>
        <taxon>Rhabditina</taxon>
        <taxon>Rhabditomorpha</taxon>
        <taxon>Rhabditoidea</taxon>
        <taxon>Rhabditidae</taxon>
        <taxon>Peloderinae</taxon>
        <taxon>Caenorhabditis</taxon>
    </lineage>
</organism>
<dbReference type="PROSITE" id="PS50179">
    <property type="entry name" value="VHS"/>
    <property type="match status" value="1"/>
</dbReference>
<evidence type="ECO:0000256" key="4">
    <source>
        <dbReference type="ARBA" id="ARBA00022448"/>
    </source>
</evidence>
<evidence type="ECO:0000313" key="12">
    <source>
        <dbReference type="Proteomes" id="UP000494206"/>
    </source>
</evidence>
<keyword evidence="6" id="KW-0653">Protein transport</keyword>
<dbReference type="PRINTS" id="PR00499">
    <property type="entry name" value="P67PHOX"/>
</dbReference>
<feature type="compositionally biased region" description="Polar residues" evidence="8">
    <location>
        <begin position="191"/>
        <end position="214"/>
    </location>
</feature>
<feature type="domain" description="SH3" evidence="9">
    <location>
        <begin position="214"/>
        <end position="273"/>
    </location>
</feature>
<dbReference type="PANTHER" id="PTHR45929:SF3">
    <property type="entry name" value="JAK PATHWAY SIGNAL TRANSDUCTION ADAPTOR MOLECULE"/>
    <property type="match status" value="1"/>
</dbReference>
<dbReference type="SUPFAM" id="SSF48464">
    <property type="entry name" value="ENTH/VHS domain"/>
    <property type="match status" value="1"/>
</dbReference>
<dbReference type="Pfam" id="PF00018">
    <property type="entry name" value="SH3_1"/>
    <property type="match status" value="1"/>
</dbReference>
<evidence type="ECO:0000256" key="5">
    <source>
        <dbReference type="ARBA" id="ARBA00022753"/>
    </source>
</evidence>
<dbReference type="Proteomes" id="UP000494206">
    <property type="component" value="Unassembled WGS sequence"/>
</dbReference>
<dbReference type="Pfam" id="PF00790">
    <property type="entry name" value="VHS"/>
    <property type="match status" value="1"/>
</dbReference>
<protein>
    <recommendedName>
        <fullName evidence="13">Signal transducing adapter molecule 1</fullName>
    </recommendedName>
</protein>
<dbReference type="AlphaFoldDB" id="A0A8S1FC19"/>
<dbReference type="PANTHER" id="PTHR45929">
    <property type="entry name" value="JAK PATHWAY SIGNAL TRANSDUCTION ADAPTOR MOLECULE"/>
    <property type="match status" value="1"/>
</dbReference>
<dbReference type="EMBL" id="CADEPM010000011">
    <property type="protein sequence ID" value="CAB3410756.1"/>
    <property type="molecule type" value="Genomic_DNA"/>
</dbReference>
<dbReference type="InterPro" id="IPR008942">
    <property type="entry name" value="ENTH_VHS"/>
</dbReference>
<keyword evidence="3 7" id="KW-0728">SH3 domain</keyword>
<dbReference type="FunFam" id="2.30.30.40:FF:000072">
    <property type="entry name" value="Unconventional Myosin IB"/>
    <property type="match status" value="1"/>
</dbReference>
<dbReference type="CDD" id="cd21388">
    <property type="entry name" value="GAT_STAM"/>
    <property type="match status" value="1"/>
</dbReference>
<evidence type="ECO:0000256" key="1">
    <source>
        <dbReference type="ARBA" id="ARBA00004177"/>
    </source>
</evidence>
<dbReference type="GO" id="GO:0043328">
    <property type="term" value="P:protein transport to vacuole involved in ubiquitin-dependent protein catabolic process via the multivesicular body sorting pathway"/>
    <property type="evidence" value="ECO:0007669"/>
    <property type="project" value="TreeGrafter"/>
</dbReference>
<dbReference type="Gene3D" id="1.20.5.1940">
    <property type="match status" value="1"/>
</dbReference>
<dbReference type="Gene3D" id="2.30.30.40">
    <property type="entry name" value="SH3 Domains"/>
    <property type="match status" value="1"/>
</dbReference>
<dbReference type="InterPro" id="IPR036028">
    <property type="entry name" value="SH3-like_dom_sf"/>
</dbReference>
<dbReference type="GO" id="GO:0043130">
    <property type="term" value="F:ubiquitin binding"/>
    <property type="evidence" value="ECO:0007669"/>
    <property type="project" value="InterPro"/>
</dbReference>
<dbReference type="PROSITE" id="PS50002">
    <property type="entry name" value="SH3"/>
    <property type="match status" value="1"/>
</dbReference>
<dbReference type="InterPro" id="IPR003903">
    <property type="entry name" value="UIM_dom"/>
</dbReference>
<name>A0A8S1FC19_9PELO</name>
<dbReference type="PROSITE" id="PS50330">
    <property type="entry name" value="UIM"/>
    <property type="match status" value="1"/>
</dbReference>
<evidence type="ECO:0000256" key="2">
    <source>
        <dbReference type="ARBA" id="ARBA00009666"/>
    </source>
</evidence>
<feature type="region of interest" description="Disordered" evidence="8">
    <location>
        <begin position="190"/>
        <end position="215"/>
    </location>
</feature>
<keyword evidence="5" id="KW-0967">Endosome</keyword>
<dbReference type="GO" id="GO:0035091">
    <property type="term" value="F:phosphatidylinositol binding"/>
    <property type="evidence" value="ECO:0007669"/>
    <property type="project" value="InterPro"/>
</dbReference>
<proteinExistence type="inferred from homology"/>
<dbReference type="PRINTS" id="PR00452">
    <property type="entry name" value="SH3DOMAIN"/>
</dbReference>
<reference evidence="11 12" key="1">
    <citation type="submission" date="2020-04" db="EMBL/GenBank/DDBJ databases">
        <authorList>
            <person name="Laetsch R D."/>
            <person name="Stevens L."/>
            <person name="Kumar S."/>
            <person name="Blaxter L. M."/>
        </authorList>
    </citation>
    <scope>NUCLEOTIDE SEQUENCE [LARGE SCALE GENOMIC DNA]</scope>
</reference>
<gene>
    <name evidence="11" type="ORF">CBOVIS_LOCUS12230</name>
</gene>
<evidence type="ECO:0000259" key="10">
    <source>
        <dbReference type="PROSITE" id="PS50179"/>
    </source>
</evidence>
<evidence type="ECO:0000313" key="11">
    <source>
        <dbReference type="EMBL" id="CAB3410756.1"/>
    </source>
</evidence>
<evidence type="ECO:0000256" key="8">
    <source>
        <dbReference type="SAM" id="MobiDB-lite"/>
    </source>
</evidence>
<keyword evidence="12" id="KW-1185">Reference proteome</keyword>
<dbReference type="InterPro" id="IPR050670">
    <property type="entry name" value="STAM"/>
</dbReference>
<evidence type="ECO:0000259" key="9">
    <source>
        <dbReference type="PROSITE" id="PS50002"/>
    </source>
</evidence>
<evidence type="ECO:0008006" key="13">
    <source>
        <dbReference type="Google" id="ProtNLM"/>
    </source>
</evidence>
<evidence type="ECO:0000256" key="7">
    <source>
        <dbReference type="PROSITE-ProRule" id="PRU00192"/>
    </source>
</evidence>
<evidence type="ECO:0000256" key="3">
    <source>
        <dbReference type="ARBA" id="ARBA00022443"/>
    </source>
</evidence>
<sequence>MSNSYDELLEKITASTLTTENWDGILTFCDKINGDIDGCKLGLKSLKKRLNNRDPHVVMMAISVLDSCWANCGEKFRKEVSSGQFINELKALSTNSQRLVAEKMRITIKKWVDNECKKEQFLSLIVSLFKQLKEDGYSFEVDDPKKKTSVLNSKYANDPNYVSSAQEEEEIAKAIAASLADAEKQDKIKKTTSSLYPSTNKATTPNQNSSANSANERKVRALYDFEAAEGNELSFVAGDIITVTDESNAHWWTGRIGVQQGLFPSSFVTNDLEEASIPKQMEAKKEPEVVATINEAILSRCLNVLHECDPTGERPDPADLAQLEAASYAQGPLIDAQLASIDRQSNALAQIDIAIRDVLALYDDAIQKGGYQPYTAAPPTAAPIPPPQPYAYTNQPQAYQQPYYQPQAQQYQVASVATAAGAAQQPVPPQYYPTQPNAAQWNGAPTQQY</sequence>
<dbReference type="SMART" id="SM00288">
    <property type="entry name" value="VHS"/>
    <property type="match status" value="1"/>
</dbReference>
<evidence type="ECO:0000256" key="6">
    <source>
        <dbReference type="ARBA" id="ARBA00022927"/>
    </source>
</evidence>
<dbReference type="GO" id="GO:0033565">
    <property type="term" value="C:ESCRT-0 complex"/>
    <property type="evidence" value="ECO:0007669"/>
    <property type="project" value="TreeGrafter"/>
</dbReference>
<dbReference type="InterPro" id="IPR002014">
    <property type="entry name" value="VHS_dom"/>
</dbReference>
<feature type="region of interest" description="Disordered" evidence="8">
    <location>
        <begin position="427"/>
        <end position="449"/>
    </location>
</feature>
<feature type="compositionally biased region" description="Polar residues" evidence="8">
    <location>
        <begin position="437"/>
        <end position="449"/>
    </location>
</feature>
<feature type="domain" description="VHS" evidence="10">
    <location>
        <begin position="12"/>
        <end position="140"/>
    </location>
</feature>
<keyword evidence="4" id="KW-0813">Transport</keyword>
<comment type="subcellular location">
    <subcellularLocation>
        <location evidence="1">Endosome</location>
    </subcellularLocation>
</comment>
<comment type="caution">
    <text evidence="11">The sequence shown here is derived from an EMBL/GenBank/DDBJ whole genome shotgun (WGS) entry which is preliminary data.</text>
</comment>
<dbReference type="SMART" id="SM00326">
    <property type="entry name" value="SH3"/>
    <property type="match status" value="1"/>
</dbReference>
<dbReference type="InterPro" id="IPR001452">
    <property type="entry name" value="SH3_domain"/>
</dbReference>
<comment type="similarity">
    <text evidence="2">Belongs to the STAM family.</text>
</comment>
<dbReference type="SUPFAM" id="SSF50044">
    <property type="entry name" value="SH3-domain"/>
    <property type="match status" value="1"/>
</dbReference>